<dbReference type="CDD" id="cd07563">
    <property type="entry name" value="Peptidase_S41_IRBP"/>
    <property type="match status" value="1"/>
</dbReference>
<dbReference type="EMBL" id="JAJJMO010000001">
    <property type="protein sequence ID" value="MCC9071183.1"/>
    <property type="molecule type" value="Genomic_DNA"/>
</dbReference>
<sequence length="477" mass="54267">MKNTLHPPKNKNLFFNYKFIFFLILSFTFTINANSQQKKITEKFKKETVLKIDSLFQKNYVFPDKAKLIGDHLKNSYKQGVFKKYDLLDSFAAALTKEVRFINNDKHLRVKPKFIPAEEKKDLSKNYYEIYLHNFTDNRKLANGFREAKIIDGNIGYLNFKFFIDDTEKTIDSYMNLLASTDAIIIDLRTNGGGSPKTVQYLCSYFFNAPLLLNTLYFRKDNFTEEFWVKDVNGKKMLDVPLFVLTGPKTFSGAEEFSYNMQTQKRATLVGETTGGGANPGDIFEVNNLLETFIATGTGINPITKTNWEGTGVVPEYKTTADAAYDKAVELAKKAAQDYRDKKAAEAKKLYQELQTTIAQQTKPLNEADAAKMDKQLFDVIKKLTESELYKEEDIDFLSSEYSKTKPFITESILKSNTELYPNSPMAFLKYGDVLEENGKKSNAAAVLKKAIEIATVIKAPYIEGLKARYESILKGS</sequence>
<reference evidence="2" key="1">
    <citation type="submission" date="2021-11" db="EMBL/GenBank/DDBJ databases">
        <title>Description of novel Flavobacterium species.</title>
        <authorList>
            <person name="Saticioglu I.B."/>
            <person name="Ay H."/>
            <person name="Altun S."/>
            <person name="Duman M."/>
        </authorList>
    </citation>
    <scope>NUCLEOTIDE SEQUENCE</scope>
    <source>
        <strain evidence="2">F-65</strain>
    </source>
</reference>
<dbReference type="InterPro" id="IPR005151">
    <property type="entry name" value="Tail-specific_protease"/>
</dbReference>
<name>A0ABS8MQZ6_9FLAO</name>
<gene>
    <name evidence="2" type="ORF">LNQ49_06200</name>
</gene>
<dbReference type="InterPro" id="IPR029045">
    <property type="entry name" value="ClpP/crotonase-like_dom_sf"/>
</dbReference>
<proteinExistence type="predicted"/>
<dbReference type="SUPFAM" id="SSF52096">
    <property type="entry name" value="ClpP/crotonase"/>
    <property type="match status" value="1"/>
</dbReference>
<protein>
    <submittedName>
        <fullName evidence="2">S41 family peptidase</fullName>
    </submittedName>
</protein>
<comment type="caution">
    <text evidence="2">The sequence shown here is derived from an EMBL/GenBank/DDBJ whole genome shotgun (WGS) entry which is preliminary data.</text>
</comment>
<dbReference type="SMART" id="SM00245">
    <property type="entry name" value="TSPc"/>
    <property type="match status" value="1"/>
</dbReference>
<dbReference type="Gene3D" id="3.90.226.10">
    <property type="entry name" value="2-enoyl-CoA Hydratase, Chain A, domain 1"/>
    <property type="match status" value="1"/>
</dbReference>
<dbReference type="RefSeq" id="WP_229987809.1">
    <property type="nucleotide sequence ID" value="NZ_JAJJMO010000001.1"/>
</dbReference>
<feature type="domain" description="Tail specific protease" evidence="1">
    <location>
        <begin position="125"/>
        <end position="320"/>
    </location>
</feature>
<accession>A0ABS8MQZ6</accession>
<dbReference type="PANTHER" id="PTHR11261:SF3">
    <property type="entry name" value="RETINOL-BINDING PROTEIN 3"/>
    <property type="match status" value="1"/>
</dbReference>
<organism evidence="2 3">
    <name type="scientific">Flavobacterium pisciphilum</name>
    <dbReference type="NCBI Taxonomy" id="2893755"/>
    <lineage>
        <taxon>Bacteria</taxon>
        <taxon>Pseudomonadati</taxon>
        <taxon>Bacteroidota</taxon>
        <taxon>Flavobacteriia</taxon>
        <taxon>Flavobacteriales</taxon>
        <taxon>Flavobacteriaceae</taxon>
        <taxon>Flavobacterium</taxon>
    </lineage>
</organism>
<evidence type="ECO:0000313" key="2">
    <source>
        <dbReference type="EMBL" id="MCC9071183.1"/>
    </source>
</evidence>
<dbReference type="Proteomes" id="UP001430919">
    <property type="component" value="Unassembled WGS sequence"/>
</dbReference>
<evidence type="ECO:0000313" key="3">
    <source>
        <dbReference type="Proteomes" id="UP001430919"/>
    </source>
</evidence>
<dbReference type="Gene3D" id="3.30.750.44">
    <property type="match status" value="1"/>
</dbReference>
<keyword evidence="3" id="KW-1185">Reference proteome</keyword>
<evidence type="ECO:0000259" key="1">
    <source>
        <dbReference type="SMART" id="SM00245"/>
    </source>
</evidence>
<dbReference type="PANTHER" id="PTHR11261">
    <property type="entry name" value="INTERPHOTORECEPTOR RETINOID-BINDING PROTEIN"/>
    <property type="match status" value="1"/>
</dbReference>
<dbReference type="Pfam" id="PF03572">
    <property type="entry name" value="Peptidase_S41"/>
    <property type="match status" value="1"/>
</dbReference>